<dbReference type="Gene3D" id="1.20.58.340">
    <property type="entry name" value="Magnesium transport protein CorA, transmembrane region"/>
    <property type="match status" value="1"/>
</dbReference>
<dbReference type="InterPro" id="IPR002523">
    <property type="entry name" value="MgTranspt_CorA/ZnTranspt_ZntB"/>
</dbReference>
<dbReference type="Pfam" id="PF01544">
    <property type="entry name" value="CorA"/>
    <property type="match status" value="1"/>
</dbReference>
<evidence type="ECO:0000313" key="2">
    <source>
        <dbReference type="EMBL" id="KAK3386717.1"/>
    </source>
</evidence>
<keyword evidence="1" id="KW-0472">Membrane</keyword>
<dbReference type="GO" id="GO:0046873">
    <property type="term" value="F:metal ion transmembrane transporter activity"/>
    <property type="evidence" value="ECO:0007669"/>
    <property type="project" value="InterPro"/>
</dbReference>
<dbReference type="AlphaFoldDB" id="A0AAE0NS83"/>
<organism evidence="2 3">
    <name type="scientific">Podospora didyma</name>
    <dbReference type="NCBI Taxonomy" id="330526"/>
    <lineage>
        <taxon>Eukaryota</taxon>
        <taxon>Fungi</taxon>
        <taxon>Dikarya</taxon>
        <taxon>Ascomycota</taxon>
        <taxon>Pezizomycotina</taxon>
        <taxon>Sordariomycetes</taxon>
        <taxon>Sordariomycetidae</taxon>
        <taxon>Sordariales</taxon>
        <taxon>Podosporaceae</taxon>
        <taxon>Podospora</taxon>
    </lineage>
</organism>
<comment type="caution">
    <text evidence="2">The sequence shown here is derived from an EMBL/GenBank/DDBJ whole genome shotgun (WGS) entry which is preliminary data.</text>
</comment>
<feature type="transmembrane region" description="Helical" evidence="1">
    <location>
        <begin position="149"/>
        <end position="177"/>
    </location>
</feature>
<dbReference type="GO" id="GO:0016020">
    <property type="term" value="C:membrane"/>
    <property type="evidence" value="ECO:0007669"/>
    <property type="project" value="InterPro"/>
</dbReference>
<dbReference type="EMBL" id="JAULSW010000003">
    <property type="protein sequence ID" value="KAK3386717.1"/>
    <property type="molecule type" value="Genomic_DNA"/>
</dbReference>
<protein>
    <submittedName>
        <fullName evidence="2">Uncharacterized protein</fullName>
    </submittedName>
</protein>
<gene>
    <name evidence="2" type="ORF">B0H63DRAFT_520792</name>
</gene>
<reference evidence="2" key="2">
    <citation type="submission" date="2023-06" db="EMBL/GenBank/DDBJ databases">
        <authorList>
            <consortium name="Lawrence Berkeley National Laboratory"/>
            <person name="Haridas S."/>
            <person name="Hensen N."/>
            <person name="Bonometti L."/>
            <person name="Westerberg I."/>
            <person name="Brannstrom I.O."/>
            <person name="Guillou S."/>
            <person name="Cros-Aarteil S."/>
            <person name="Calhoun S."/>
            <person name="Kuo A."/>
            <person name="Mondo S."/>
            <person name="Pangilinan J."/>
            <person name="Riley R."/>
            <person name="LaButti K."/>
            <person name="Andreopoulos B."/>
            <person name="Lipzen A."/>
            <person name="Chen C."/>
            <person name="Yanf M."/>
            <person name="Daum C."/>
            <person name="Ng V."/>
            <person name="Clum A."/>
            <person name="Steindorff A."/>
            <person name="Ohm R."/>
            <person name="Martin F."/>
            <person name="Silar P."/>
            <person name="Natvig D."/>
            <person name="Lalanne C."/>
            <person name="Gautier V."/>
            <person name="Ament-velasquez S.L."/>
            <person name="Kruys A."/>
            <person name="Hutchinson M.I."/>
            <person name="Powell A.J."/>
            <person name="Barry K."/>
            <person name="Miller A.N."/>
            <person name="Grigoriev I.V."/>
            <person name="Debuchy R."/>
            <person name="Gladieux P."/>
            <person name="Thoren M.H."/>
            <person name="Johannesson H."/>
        </authorList>
    </citation>
    <scope>NUCLEOTIDE SEQUENCE</scope>
    <source>
        <strain evidence="2">CBS 232.78</strain>
    </source>
</reference>
<keyword evidence="3" id="KW-1185">Reference proteome</keyword>
<evidence type="ECO:0000313" key="3">
    <source>
        <dbReference type="Proteomes" id="UP001285441"/>
    </source>
</evidence>
<reference evidence="2" key="1">
    <citation type="journal article" date="2023" name="Mol. Phylogenet. Evol.">
        <title>Genome-scale phylogeny and comparative genomics of the fungal order Sordariales.</title>
        <authorList>
            <person name="Hensen N."/>
            <person name="Bonometti L."/>
            <person name="Westerberg I."/>
            <person name="Brannstrom I.O."/>
            <person name="Guillou S."/>
            <person name="Cros-Aarteil S."/>
            <person name="Calhoun S."/>
            <person name="Haridas S."/>
            <person name="Kuo A."/>
            <person name="Mondo S."/>
            <person name="Pangilinan J."/>
            <person name="Riley R."/>
            <person name="LaButti K."/>
            <person name="Andreopoulos B."/>
            <person name="Lipzen A."/>
            <person name="Chen C."/>
            <person name="Yan M."/>
            <person name="Daum C."/>
            <person name="Ng V."/>
            <person name="Clum A."/>
            <person name="Steindorff A."/>
            <person name="Ohm R.A."/>
            <person name="Martin F."/>
            <person name="Silar P."/>
            <person name="Natvig D.O."/>
            <person name="Lalanne C."/>
            <person name="Gautier V."/>
            <person name="Ament-Velasquez S.L."/>
            <person name="Kruys A."/>
            <person name="Hutchinson M.I."/>
            <person name="Powell A.J."/>
            <person name="Barry K."/>
            <person name="Miller A.N."/>
            <person name="Grigoriev I.V."/>
            <person name="Debuchy R."/>
            <person name="Gladieux P."/>
            <person name="Hiltunen Thoren M."/>
            <person name="Johannesson H."/>
        </authorList>
    </citation>
    <scope>NUCLEOTIDE SEQUENCE</scope>
    <source>
        <strain evidence="2">CBS 232.78</strain>
    </source>
</reference>
<keyword evidence="1" id="KW-0812">Transmembrane</keyword>
<keyword evidence="1" id="KW-1133">Transmembrane helix</keyword>
<dbReference type="Proteomes" id="UP001285441">
    <property type="component" value="Unassembled WGS sequence"/>
</dbReference>
<feature type="transmembrane region" description="Helical" evidence="1">
    <location>
        <begin position="116"/>
        <end position="137"/>
    </location>
</feature>
<accession>A0AAE0NS83</accession>
<name>A0AAE0NS83_9PEZI</name>
<evidence type="ECO:0000256" key="1">
    <source>
        <dbReference type="SAM" id="Phobius"/>
    </source>
</evidence>
<proteinExistence type="predicted"/>
<sequence>MLHELAWARRNLRHVSNEIAAVAAPSSAWEIYEKAPLLDLIRFSAGGDVPNNNQADHTSVEDTLKEISEQLKQLSAIIKSNNGKQEEIRSLRDGLFNASAVVEARTSVQQGRNVELLTNIAALFLPASFVTPLFSMQGVIPQNWGSSDFGIMFGVICGITYLVIVILRFGIVASISGKLSPAVKKRRTGTDIGY</sequence>